<evidence type="ECO:0000313" key="2">
    <source>
        <dbReference type="Proteomes" id="UP000003240"/>
    </source>
</evidence>
<protein>
    <submittedName>
        <fullName evidence="1">Uncharacterized protein</fullName>
    </submittedName>
</protein>
<comment type="caution">
    <text evidence="1">The sequence shown here is derived from an EMBL/GenBank/DDBJ whole genome shotgun (WGS) entry which is preliminary data.</text>
</comment>
<accession>F7NKD3</accession>
<gene>
    <name evidence="1" type="ORF">ALO_12731</name>
</gene>
<evidence type="ECO:0000313" key="1">
    <source>
        <dbReference type="EMBL" id="EGO63574.1"/>
    </source>
</evidence>
<organism evidence="1 2">
    <name type="scientific">Acetonema longum DSM 6540</name>
    <dbReference type="NCBI Taxonomy" id="1009370"/>
    <lineage>
        <taxon>Bacteria</taxon>
        <taxon>Bacillati</taxon>
        <taxon>Bacillota</taxon>
        <taxon>Negativicutes</taxon>
        <taxon>Acetonemataceae</taxon>
        <taxon>Acetonema</taxon>
    </lineage>
</organism>
<dbReference type="AlphaFoldDB" id="F7NKD3"/>
<dbReference type="STRING" id="1009370.ALO_12731"/>
<sequence>MLFGREKERKEGISVSLDIKADTELDTKVAEWGRRSVEILVVPPEKPFRMEW</sequence>
<name>F7NKD3_9FIRM</name>
<dbReference type="Proteomes" id="UP000003240">
    <property type="component" value="Unassembled WGS sequence"/>
</dbReference>
<dbReference type="EMBL" id="AFGF01000107">
    <property type="protein sequence ID" value="EGO63574.1"/>
    <property type="molecule type" value="Genomic_DNA"/>
</dbReference>
<proteinExistence type="predicted"/>
<keyword evidence="2" id="KW-1185">Reference proteome</keyword>
<reference evidence="1 2" key="1">
    <citation type="journal article" date="2011" name="EMBO J.">
        <title>Structural diversity of bacterial flagellar motors.</title>
        <authorList>
            <person name="Chen S."/>
            <person name="Beeby M."/>
            <person name="Murphy G.E."/>
            <person name="Leadbetter J.R."/>
            <person name="Hendrixson D.R."/>
            <person name="Briegel A."/>
            <person name="Li Z."/>
            <person name="Shi J."/>
            <person name="Tocheva E.I."/>
            <person name="Muller A."/>
            <person name="Dobro M.J."/>
            <person name="Jensen G.J."/>
        </authorList>
    </citation>
    <scope>NUCLEOTIDE SEQUENCE [LARGE SCALE GENOMIC DNA]</scope>
    <source>
        <strain evidence="1 2">DSM 6540</strain>
    </source>
</reference>